<organism evidence="1 2">
    <name type="scientific">Methylomonas methanica (strain DSM 25384 / MC09)</name>
    <dbReference type="NCBI Taxonomy" id="857087"/>
    <lineage>
        <taxon>Bacteria</taxon>
        <taxon>Pseudomonadati</taxon>
        <taxon>Pseudomonadota</taxon>
        <taxon>Gammaproteobacteria</taxon>
        <taxon>Methylococcales</taxon>
        <taxon>Methylococcaceae</taxon>
        <taxon>Methylomonas</taxon>
    </lineage>
</organism>
<accession>G0A0P0</accession>
<protein>
    <submittedName>
        <fullName evidence="1">Uncharacterized protein</fullName>
    </submittedName>
</protein>
<reference evidence="1 2" key="1">
    <citation type="journal article" date="2011" name="J. Bacteriol.">
        <title>Complete Genome Sequence of the Aerobic Marine Methanotroph Methylomonas methanica MC09.</title>
        <authorList>
            <person name="Boden R."/>
            <person name="Cunliffe M."/>
            <person name="Scanlan J."/>
            <person name="Moussard H."/>
            <person name="Kits K.D."/>
            <person name="Klotz M.G."/>
            <person name="Jetten M.S."/>
            <person name="Vuilleumier S."/>
            <person name="Han J."/>
            <person name="Peters L."/>
            <person name="Mikhailova N."/>
            <person name="Teshima H."/>
            <person name="Tapia R."/>
            <person name="Kyrpides N."/>
            <person name="Ivanova N."/>
            <person name="Pagani I."/>
            <person name="Cheng J.F."/>
            <person name="Goodwin L."/>
            <person name="Han C."/>
            <person name="Hauser L."/>
            <person name="Land M.L."/>
            <person name="Lapidus A."/>
            <person name="Lucas S."/>
            <person name="Pitluck S."/>
            <person name="Woyke T."/>
            <person name="Stein L."/>
            <person name="Murrell J.C."/>
        </authorList>
    </citation>
    <scope>NUCLEOTIDE SEQUENCE [LARGE SCALE GENOMIC DNA]</scope>
    <source>
        <strain evidence="1 2">MC09</strain>
    </source>
</reference>
<gene>
    <name evidence="1" type="ordered locus">Metme_1555</name>
</gene>
<evidence type="ECO:0000313" key="2">
    <source>
        <dbReference type="Proteomes" id="UP000008888"/>
    </source>
</evidence>
<reference evidence="2" key="3">
    <citation type="submission" date="2011-05" db="EMBL/GenBank/DDBJ databases">
        <title>Complete sequence of Methylomonas methanica MC09.</title>
        <authorList>
            <consortium name="US DOE Joint Genome Institute"/>
            <person name="Lucas S."/>
            <person name="Han J."/>
            <person name="Lapidus A."/>
            <person name="Cheng J.-F."/>
            <person name="Goodwin L."/>
            <person name="Pitluck S."/>
            <person name="Peters L."/>
            <person name="Mikhailova N."/>
            <person name="Teshima H."/>
            <person name="Han C."/>
            <person name="Tapia R."/>
            <person name="Land M."/>
            <person name="Hauser L."/>
            <person name="Kyrpides N."/>
            <person name="Ivanova N."/>
            <person name="Pagani I."/>
            <person name="Stein L."/>
            <person name="Woyke T."/>
        </authorList>
    </citation>
    <scope>NUCLEOTIDE SEQUENCE [LARGE SCALE GENOMIC DNA]</scope>
    <source>
        <strain evidence="2">MC09</strain>
    </source>
</reference>
<evidence type="ECO:0000313" key="1">
    <source>
        <dbReference type="EMBL" id="AEF99974.1"/>
    </source>
</evidence>
<dbReference type="eggNOG" id="ENOG50328ZR">
    <property type="taxonomic scope" value="Bacteria"/>
</dbReference>
<dbReference type="EMBL" id="CP002738">
    <property type="protein sequence ID" value="AEF99974.1"/>
    <property type="molecule type" value="Genomic_DNA"/>
</dbReference>
<dbReference type="AlphaFoldDB" id="G0A0P0"/>
<dbReference type="KEGG" id="mmt:Metme_1555"/>
<sequence length="144" mass="16928">MIRVIYLLQLVDLAERSRLIKSTLRGEKWKVQTPKGKFRDVTDREMVDLSQQLQGWTQSVYRFGCAFVHLSDFHNHHAQNPFQRLTEAEKEDVLSHMRNYHGGPLHDNPSMEELSEYLPRVFDKIANNLKCYVEHLERGETSCV</sequence>
<name>G0A0P0_METMM</name>
<dbReference type="Proteomes" id="UP000008888">
    <property type="component" value="Chromosome"/>
</dbReference>
<keyword evidence="2" id="KW-1185">Reference proteome</keyword>
<reference key="2">
    <citation type="submission" date="2011-05" db="EMBL/GenBank/DDBJ databases">
        <title>Complete genome sequence of the aerobic marine methanotroph Methylomonas methanica MC09.</title>
        <authorList>
            <person name="Boden R."/>
            <person name="Cunliffe M."/>
            <person name="Scanlan J."/>
            <person name="Moussard H."/>
            <person name="Kits K.D."/>
            <person name="Klotz M."/>
            <person name="Jetten M."/>
            <person name="Vuilleumier S."/>
            <person name="Han J."/>
            <person name="Peters L."/>
            <person name="Mikhailova N."/>
            <person name="Teshima H."/>
            <person name="Tapia R."/>
            <person name="Kyrpides N."/>
            <person name="Ivanova N."/>
            <person name="Pagani I."/>
            <person name="Cheng J.-F."/>
            <person name="Goodwin L."/>
            <person name="Han C."/>
            <person name="Hauser L."/>
            <person name="Land M."/>
            <person name="Lapidus A."/>
            <person name="Lucas S."/>
            <person name="Pitluck S."/>
            <person name="Woyke T."/>
            <person name="Stein L.Y."/>
            <person name="Murrell C."/>
        </authorList>
    </citation>
    <scope>NUCLEOTIDE SEQUENCE</scope>
    <source>
        <strain>MC09</strain>
    </source>
</reference>
<proteinExistence type="predicted"/>
<dbReference type="STRING" id="857087.Metme_1555"/>
<dbReference type="HOGENOM" id="CLU_121330_0_0_6"/>